<dbReference type="EMBL" id="MTYJ01000025">
    <property type="protein sequence ID" value="OQV21133.1"/>
    <property type="molecule type" value="Genomic_DNA"/>
</dbReference>
<dbReference type="Proteomes" id="UP000192578">
    <property type="component" value="Unassembled WGS sequence"/>
</dbReference>
<feature type="transmembrane region" description="Helical" evidence="2">
    <location>
        <begin position="205"/>
        <end position="224"/>
    </location>
</feature>
<organism evidence="3 4">
    <name type="scientific">Hypsibius exemplaris</name>
    <name type="common">Freshwater tardigrade</name>
    <dbReference type="NCBI Taxonomy" id="2072580"/>
    <lineage>
        <taxon>Eukaryota</taxon>
        <taxon>Metazoa</taxon>
        <taxon>Ecdysozoa</taxon>
        <taxon>Tardigrada</taxon>
        <taxon>Eutardigrada</taxon>
        <taxon>Parachela</taxon>
        <taxon>Hypsibioidea</taxon>
        <taxon>Hypsibiidae</taxon>
        <taxon>Hypsibius</taxon>
    </lineage>
</organism>
<name>A0A1W0X120_HYPEX</name>
<evidence type="ECO:0000313" key="3">
    <source>
        <dbReference type="EMBL" id="OQV21133.1"/>
    </source>
</evidence>
<dbReference type="OrthoDB" id="10536318at2759"/>
<feature type="compositionally biased region" description="Basic and acidic residues" evidence="1">
    <location>
        <begin position="350"/>
        <end position="367"/>
    </location>
</feature>
<feature type="transmembrane region" description="Helical" evidence="2">
    <location>
        <begin position="236"/>
        <end position="263"/>
    </location>
</feature>
<gene>
    <name evidence="3" type="ORF">BV898_04895</name>
</gene>
<keyword evidence="2" id="KW-1133">Transmembrane helix</keyword>
<protein>
    <recommendedName>
        <fullName evidence="5">Transmembrane protein</fullName>
    </recommendedName>
</protein>
<keyword evidence="2" id="KW-0472">Membrane</keyword>
<proteinExistence type="predicted"/>
<feature type="transmembrane region" description="Helical" evidence="2">
    <location>
        <begin position="290"/>
        <end position="314"/>
    </location>
</feature>
<evidence type="ECO:0000313" key="4">
    <source>
        <dbReference type="Proteomes" id="UP000192578"/>
    </source>
</evidence>
<accession>A0A1W0X120</accession>
<dbReference type="AlphaFoldDB" id="A0A1W0X120"/>
<evidence type="ECO:0000256" key="2">
    <source>
        <dbReference type="SAM" id="Phobius"/>
    </source>
</evidence>
<evidence type="ECO:0008006" key="5">
    <source>
        <dbReference type="Google" id="ProtNLM"/>
    </source>
</evidence>
<reference evidence="4" key="1">
    <citation type="submission" date="2017-01" db="EMBL/GenBank/DDBJ databases">
        <title>Comparative genomics of anhydrobiosis in the tardigrade Hypsibius dujardini.</title>
        <authorList>
            <person name="Yoshida Y."/>
            <person name="Koutsovoulos G."/>
            <person name="Laetsch D."/>
            <person name="Stevens L."/>
            <person name="Kumar S."/>
            <person name="Horikawa D."/>
            <person name="Ishino K."/>
            <person name="Komine S."/>
            <person name="Tomita M."/>
            <person name="Blaxter M."/>
            <person name="Arakawa K."/>
        </authorList>
    </citation>
    <scope>NUCLEOTIDE SEQUENCE [LARGE SCALE GENOMIC DNA]</scope>
    <source>
        <strain evidence="4">Z151</strain>
    </source>
</reference>
<feature type="transmembrane region" description="Helical" evidence="2">
    <location>
        <begin position="169"/>
        <end position="193"/>
    </location>
</feature>
<keyword evidence="2" id="KW-0812">Transmembrane</keyword>
<keyword evidence="4" id="KW-1185">Reference proteome</keyword>
<evidence type="ECO:0000256" key="1">
    <source>
        <dbReference type="SAM" id="MobiDB-lite"/>
    </source>
</evidence>
<feature type="region of interest" description="Disordered" evidence="1">
    <location>
        <begin position="348"/>
        <end position="367"/>
    </location>
</feature>
<sequence>MAQSTLHEEDEEEELRNAELIPLTTSSHNNMIIPPIVIIPSINESIDDEGSRRPSISQSMKLPLHQAALRNGSSVNNIAKAVARNGEAKPTRRLSFHGSVGVMSLASAGGKNRLSGSKLALNRTSKLLEVPFAVPPGAAPNHPDAVRGEKLEKIKHIEQRTSFDLPAHIRIIAIFCWIGWVTGTVEVLIQMIVYLHNSLHWRWSVGFWSGSVFITHSAVGYVSIWKRKLKVKVRTVITKIYLAFCGLLVASCVAEMACAVFTYNHASELINSTMEYDEAAYRVSAMEVSIFNSLLAGCGLLGILIAIFSTAVTLQRLNIEMKMTIAQSFNNLVSRRNSAMPSSIYSTHSIAEKSSRSKVDHRDDAEA</sequence>
<comment type="caution">
    <text evidence="3">The sequence shown here is derived from an EMBL/GenBank/DDBJ whole genome shotgun (WGS) entry which is preliminary data.</text>
</comment>